<dbReference type="RefSeq" id="WP_159433277.1">
    <property type="nucleotide sequence ID" value="NZ_FQZB01000017.1"/>
</dbReference>
<dbReference type="EMBL" id="FQZB01000017">
    <property type="protein sequence ID" value="SHK43091.1"/>
    <property type="molecule type" value="Genomic_DNA"/>
</dbReference>
<sequence>MKLVNLKSEEEIRLEIMVNQGIIDVEKEATLSGHTIGNSISAREL</sequence>
<accession>A0A1M6SEE3</accession>
<reference evidence="1 2" key="1">
    <citation type="submission" date="2016-11" db="EMBL/GenBank/DDBJ databases">
        <authorList>
            <person name="Jaros S."/>
            <person name="Januszkiewicz K."/>
            <person name="Wedrychowicz H."/>
        </authorList>
    </citation>
    <scope>NUCLEOTIDE SEQUENCE [LARGE SCALE GENOMIC DNA]</scope>
    <source>
        <strain evidence="1 2">DSM 21758</strain>
    </source>
</reference>
<organism evidence="1 2">
    <name type="scientific">Clostridium cavendishii DSM 21758</name>
    <dbReference type="NCBI Taxonomy" id="1121302"/>
    <lineage>
        <taxon>Bacteria</taxon>
        <taxon>Bacillati</taxon>
        <taxon>Bacillota</taxon>
        <taxon>Clostridia</taxon>
        <taxon>Eubacteriales</taxon>
        <taxon>Clostridiaceae</taxon>
        <taxon>Clostridium</taxon>
    </lineage>
</organism>
<dbReference type="Proteomes" id="UP000184310">
    <property type="component" value="Unassembled WGS sequence"/>
</dbReference>
<keyword evidence="2" id="KW-1185">Reference proteome</keyword>
<dbReference type="AlphaFoldDB" id="A0A1M6SEE3"/>
<name>A0A1M6SEE3_9CLOT</name>
<protein>
    <submittedName>
        <fullName evidence="1">Uncharacterized protein</fullName>
    </submittedName>
</protein>
<evidence type="ECO:0000313" key="2">
    <source>
        <dbReference type="Proteomes" id="UP000184310"/>
    </source>
</evidence>
<gene>
    <name evidence="1" type="ORF">SAMN02745163_03789</name>
</gene>
<evidence type="ECO:0000313" key="1">
    <source>
        <dbReference type="EMBL" id="SHK43091.1"/>
    </source>
</evidence>
<proteinExistence type="predicted"/>
<dbReference type="OrthoDB" id="9805307at2"/>